<name>A0AAE3QMT0_9BACT</name>
<dbReference type="EMBL" id="JASJOS010000002">
    <property type="protein sequence ID" value="MDJ1479801.1"/>
    <property type="molecule type" value="Genomic_DNA"/>
</dbReference>
<dbReference type="InterPro" id="IPR015943">
    <property type="entry name" value="WD40/YVTN_repeat-like_dom_sf"/>
</dbReference>
<feature type="repeat" description="WD" evidence="3">
    <location>
        <begin position="17"/>
        <end position="52"/>
    </location>
</feature>
<evidence type="ECO:0000256" key="3">
    <source>
        <dbReference type="PROSITE-ProRule" id="PRU00221"/>
    </source>
</evidence>
<dbReference type="CDD" id="cd00200">
    <property type="entry name" value="WD40"/>
    <property type="match status" value="1"/>
</dbReference>
<gene>
    <name evidence="4" type="ORF">QNI16_04835</name>
</gene>
<dbReference type="InterPro" id="IPR001680">
    <property type="entry name" value="WD40_rpt"/>
</dbReference>
<dbReference type="InterPro" id="IPR019775">
    <property type="entry name" value="WD40_repeat_CS"/>
</dbReference>
<evidence type="ECO:0000256" key="2">
    <source>
        <dbReference type="ARBA" id="ARBA00022737"/>
    </source>
</evidence>
<evidence type="ECO:0000313" key="5">
    <source>
        <dbReference type="Proteomes" id="UP001241110"/>
    </source>
</evidence>
<dbReference type="SUPFAM" id="SSF50978">
    <property type="entry name" value="WD40 repeat-like"/>
    <property type="match status" value="1"/>
</dbReference>
<dbReference type="InterPro" id="IPR036322">
    <property type="entry name" value="WD40_repeat_dom_sf"/>
</dbReference>
<keyword evidence="1 3" id="KW-0853">WD repeat</keyword>
<feature type="repeat" description="WD" evidence="3">
    <location>
        <begin position="183"/>
        <end position="224"/>
    </location>
</feature>
<dbReference type="PANTHER" id="PTHR19848">
    <property type="entry name" value="WD40 REPEAT PROTEIN"/>
    <property type="match status" value="1"/>
</dbReference>
<feature type="repeat" description="WD" evidence="3">
    <location>
        <begin position="273"/>
        <end position="310"/>
    </location>
</feature>
<protein>
    <submittedName>
        <fullName evidence="4">WD40 repeat domain-containing protein</fullName>
    </submittedName>
</protein>
<dbReference type="Gene3D" id="2.130.10.10">
    <property type="entry name" value="YVTN repeat-like/Quinoprotein amine dehydrogenase"/>
    <property type="match status" value="3"/>
</dbReference>
<dbReference type="Proteomes" id="UP001241110">
    <property type="component" value="Unassembled WGS sequence"/>
</dbReference>
<evidence type="ECO:0000313" key="4">
    <source>
        <dbReference type="EMBL" id="MDJ1479801.1"/>
    </source>
</evidence>
<dbReference type="SMART" id="SM00320">
    <property type="entry name" value="WD40"/>
    <property type="match status" value="6"/>
</dbReference>
<comment type="caution">
    <text evidence="4">The sequence shown here is derived from an EMBL/GenBank/DDBJ whole genome shotgun (WGS) entry which is preliminary data.</text>
</comment>
<dbReference type="AlphaFoldDB" id="A0AAE3QMT0"/>
<organism evidence="4 5">
    <name type="scientific">Xanthocytophaga flava</name>
    <dbReference type="NCBI Taxonomy" id="3048013"/>
    <lineage>
        <taxon>Bacteria</taxon>
        <taxon>Pseudomonadati</taxon>
        <taxon>Bacteroidota</taxon>
        <taxon>Cytophagia</taxon>
        <taxon>Cytophagales</taxon>
        <taxon>Rhodocytophagaceae</taxon>
        <taxon>Xanthocytophaga</taxon>
    </lineage>
</organism>
<sequence>MSENLSHRIQVNKVGTFTGHRDCVYAIEKASNPYQFFSAAGDGLVVQWDLQNPDQGKLLAQIGASVYALHFEEERQLLWIGQNFDGLHVIDLVSQKEIGSVKITESAIFDIQIWEGYVYVAIGDGTVIMLDKETLTIRKQLKLSDKSARCLAINIQSNDLAVGYSDHQIRILDLKTLTLKHTLEGHTNSVFTVAYSPDSQLLVSAGRDAQLKIWDVGASYSLYNSIVAHMYAINHITFHPDGRYFATGSMDKSIKVWDALSFRLLKVIDKARHAGHGTSVNKLLWTDYHGRLVSASDDRTLSIWAIDDLP</sequence>
<accession>A0AAE3QMT0</accession>
<keyword evidence="2" id="KW-0677">Repeat</keyword>
<dbReference type="PRINTS" id="PR00319">
    <property type="entry name" value="GPROTEINB"/>
</dbReference>
<dbReference type="Pfam" id="PF00400">
    <property type="entry name" value="WD40"/>
    <property type="match status" value="4"/>
</dbReference>
<dbReference type="PROSITE" id="PS00678">
    <property type="entry name" value="WD_REPEATS_1"/>
    <property type="match status" value="1"/>
</dbReference>
<dbReference type="PANTHER" id="PTHR19848:SF8">
    <property type="entry name" value="F-BOX AND WD REPEAT DOMAIN CONTAINING 7"/>
    <property type="match status" value="1"/>
</dbReference>
<dbReference type="PRINTS" id="PR00320">
    <property type="entry name" value="GPROTEINBRPT"/>
</dbReference>
<dbReference type="PROSITE" id="PS50082">
    <property type="entry name" value="WD_REPEATS_2"/>
    <property type="match status" value="4"/>
</dbReference>
<dbReference type="RefSeq" id="WP_313976280.1">
    <property type="nucleotide sequence ID" value="NZ_JASJOS010000002.1"/>
</dbReference>
<dbReference type="InterPro" id="IPR020472">
    <property type="entry name" value="WD40_PAC1"/>
</dbReference>
<dbReference type="InterPro" id="IPR001632">
    <property type="entry name" value="WD40_G-protein_beta-like"/>
</dbReference>
<dbReference type="PROSITE" id="PS50294">
    <property type="entry name" value="WD_REPEATS_REGION"/>
    <property type="match status" value="3"/>
</dbReference>
<feature type="repeat" description="WD" evidence="3">
    <location>
        <begin position="226"/>
        <end position="267"/>
    </location>
</feature>
<reference evidence="4" key="1">
    <citation type="submission" date="2023-05" db="EMBL/GenBank/DDBJ databases">
        <authorList>
            <person name="Zhang X."/>
        </authorList>
    </citation>
    <scope>NUCLEOTIDE SEQUENCE</scope>
    <source>
        <strain evidence="4">YF14B1</strain>
    </source>
</reference>
<evidence type="ECO:0000256" key="1">
    <source>
        <dbReference type="ARBA" id="ARBA00022574"/>
    </source>
</evidence>
<proteinExistence type="predicted"/>